<evidence type="ECO:0000259" key="1">
    <source>
        <dbReference type="Pfam" id="PF08549"/>
    </source>
</evidence>
<dbReference type="STRING" id="212602.A0A420HA10"/>
<dbReference type="AlphaFoldDB" id="A0A420HA10"/>
<dbReference type="GO" id="GO:0006338">
    <property type="term" value="P:chromatin remodeling"/>
    <property type="evidence" value="ECO:0007669"/>
    <property type="project" value="InterPro"/>
</dbReference>
<dbReference type="Pfam" id="PF08549">
    <property type="entry name" value="SWI-SNF_Ssr4_N"/>
    <property type="match status" value="1"/>
</dbReference>
<keyword evidence="4" id="KW-1185">Reference proteome</keyword>
<evidence type="ECO:0000313" key="3">
    <source>
        <dbReference type="EMBL" id="RKF54265.1"/>
    </source>
</evidence>
<dbReference type="OrthoDB" id="5321006at2759"/>
<evidence type="ECO:0000259" key="2">
    <source>
        <dbReference type="Pfam" id="PF20497"/>
    </source>
</evidence>
<feature type="domain" description="SWI/SNF and RSC complexes subunit Ssr4 C-terminal" evidence="2">
    <location>
        <begin position="259"/>
        <end position="467"/>
    </location>
</feature>
<proteinExistence type="predicted"/>
<gene>
    <name evidence="3" type="ORF">OnM2_099014</name>
</gene>
<protein>
    <submittedName>
        <fullName evidence="3">SWI/SNF and RSC complexes subunit ssr4</fullName>
    </submittedName>
</protein>
<feature type="domain" description="SWI/SNF and RSC complexes subunit Ssr4 N-terminal" evidence="1">
    <location>
        <begin position="2"/>
        <end position="212"/>
    </location>
</feature>
<dbReference type="InterPro" id="IPR046464">
    <property type="entry name" value="SWI-SNF_Ssr4_C"/>
</dbReference>
<dbReference type="InterPro" id="IPR013859">
    <property type="entry name" value="Ssr4_N"/>
</dbReference>
<comment type="caution">
    <text evidence="3">The sequence shown here is derived from an EMBL/GenBank/DDBJ whole genome shotgun (WGS) entry which is preliminary data.</text>
</comment>
<name>A0A420HA10_9PEZI</name>
<evidence type="ECO:0000313" key="4">
    <source>
        <dbReference type="Proteomes" id="UP000286134"/>
    </source>
</evidence>
<dbReference type="Proteomes" id="UP000286134">
    <property type="component" value="Unassembled WGS sequence"/>
</dbReference>
<reference evidence="3 4" key="1">
    <citation type="journal article" date="2018" name="BMC Genomics">
        <title>Comparative genome analyses reveal sequence features reflecting distinct modes of host-adaptation between dicot and monocot powdery mildew.</title>
        <authorList>
            <person name="Wu Y."/>
            <person name="Ma X."/>
            <person name="Pan Z."/>
            <person name="Kale S.D."/>
            <person name="Song Y."/>
            <person name="King H."/>
            <person name="Zhang Q."/>
            <person name="Presley C."/>
            <person name="Deng X."/>
            <person name="Wei C.I."/>
            <person name="Xiao S."/>
        </authorList>
    </citation>
    <scope>NUCLEOTIDE SEQUENCE [LARGE SCALE GENOMIC DNA]</scope>
    <source>
        <strain evidence="3">UMSG2</strain>
    </source>
</reference>
<dbReference type="Pfam" id="PF20497">
    <property type="entry name" value="SWI-SNF_Ssr4_C"/>
    <property type="match status" value="1"/>
</dbReference>
<dbReference type="EMBL" id="MCFK01009912">
    <property type="protein sequence ID" value="RKF54265.1"/>
    <property type="molecule type" value="Genomic_DNA"/>
</dbReference>
<organism evidence="3 4">
    <name type="scientific">Erysiphe neolycopersici</name>
    <dbReference type="NCBI Taxonomy" id="212602"/>
    <lineage>
        <taxon>Eukaryota</taxon>
        <taxon>Fungi</taxon>
        <taxon>Dikarya</taxon>
        <taxon>Ascomycota</taxon>
        <taxon>Pezizomycotina</taxon>
        <taxon>Leotiomycetes</taxon>
        <taxon>Erysiphales</taxon>
        <taxon>Erysiphaceae</taxon>
        <taxon>Erysiphe</taxon>
    </lineage>
</organism>
<sequence>MNDPSQGIQRELLPHIHLVSTYRFPQLPKIHPEKVAEWLQAAPKITRDQAPFYWTYLDRPLDMTILLVWQSMALGVEFPSDGYVWTPQETALKFHVQGGYQTLEMYHHKVGYAPGEQLATHSRRRYRLLPPQVPGMQVVQPDPSLWIVHYATAEPNERVPSNIIPIDIRVQQIMNTRQYLQSQGQIVQKEFMLHDRAQWPTIAFPRNGPQGAATNGQKIPVARMPQAMAYSTQAPASVYPSKRIRTQTSTTGGVAVFEIDEQEDTSRGDFFDHITPREISMMRYKQNHEWMEEVISSPYSMNRIIPTDLGLGVRGELESLTNGIFDAPLDPDRDVCHNNYVGRLDPEKAEEFRKRVTANIAQTKIEIEKMKKKHEKRIAQGQKASLIRTAEKELCQAVSNPSDVGSEIWRLEGRIEENEPEDVKAPLSVPPKVCDVVAKVEASLGCHTELVKELVRIQEGGLEVSHSISSHQSAAYPTNFLFSSQAG</sequence>
<accession>A0A420HA10</accession>